<gene>
    <name evidence="11 12" type="primary">mgaa</name>
</gene>
<dbReference type="GO" id="GO:0009653">
    <property type="term" value="P:anatomical structure morphogenesis"/>
    <property type="evidence" value="ECO:0007669"/>
    <property type="project" value="UniProtKB-ARBA"/>
</dbReference>
<feature type="domain" description="T-box" evidence="8">
    <location>
        <begin position="106"/>
        <end position="286"/>
    </location>
</feature>
<dbReference type="OrthoDB" id="6119313at2759"/>
<dbReference type="PROSITE" id="PS50252">
    <property type="entry name" value="TBOX_3"/>
    <property type="match status" value="1"/>
</dbReference>
<sequence length="2803" mass="306021">MAIPHNQAIMVLRQEGTTTSTVPQTSACSLFVVVNQLHPAGGMQDKQTLFASTEASPLAKPTLGSCVASLNKVSSMSLSAMAATNTSNQLCNLPAESTCKGITVTLDNNNMWNEFFRCQTEMILTKQGRRMFPCCRFRISGLEPFQRYTLVMDMQPVDNYRYKWSDRRWETNGKADPHILRSFVHPDSPATGLDWMQNPVSFYKLKLTNNLLDREGHIIINSMHRYIPRLHVIPADKAMDVIQLDGPDVVTFSFSQTEFFAVTAYQNLSITQLKIDYNPFAKGFRDDANNSRCCKPKSALSTEKMESEVKSNKEATALNNLKSLFAKMNASEKVTTNLDLKTVHCDGPKRVEPESSSSSMKRPWPGGLSELIKGAHVKVKRISLEKIHNGSSQQMNIDGLVSKVNNMDVASKDCTSENISIPDVTKEGMETVSFSKNSDSSTLKNTTKSFSPTNLQCKLNKTTSNTPLNEKVATILSETETLTDEKLSNEETSQCVVKPLDCGGEVKKKRAEPVPLPLLALFLQQLKSKTRPTRPKPKSDACSVSSQSDKSCHDTSVAENISSTASFTPSLDTQLNVQPAVSPTSQTITTSILTCTVASTEHESISTPNSAADAVTATTASVVRDTLQLSTHKKVSATTSAFVHNVKPNTSFSDTTHNTKIVSVTLDDASPGDAPSCDPKVFPATTPDALSNELVHSNVTTDKSTTEPAHDSCTIPCPEAVPWSPSPGVKTQSSPSCAPSSPYMSAPSSPDPFPPSMFCDRPIPPRKTLDPFPPCLSLDRPRPLLELVDPLPQIFFTRPTPPEDPGPAVLSITSEVNCPVVSPDPNIPKELKPSLKTSKGTKRKVKQKKSGKSKLSEDAEVKEVPIPVPMQPNLEDVDGQLFVSFMSKKALEIHLGDEAKEDIVEKTTENIEDEVHDEEERINALEKVLLRDLTNMKNRQVIHPVLQAVGLKLNLLDVTLSIDLQYLGVCLPIPPPIHLPEGSSGTCSSQVHFVSRTGKTTDITKIKGWREKFSTSSSSVPRVTTSSDTGQKNLSAFCSDMLDEYLESEGKLIDERAASFSQAVVTPVAYQLPTKSTSYVRTLDSVLKKQALPLACALSEPSATSRKTMLNSKRNKAVSEVKTKKPMKVENPVSSTDKKSGGTSSKKSTKSNASKSGSSVQSAASALSQSKKSSKVKTKKGSKPSQDSFHTAEKPAKDLKSAVPAGQNASSSPGSNLPVGRSSGLPKTLVKLRDVEDGAVWEGKHRTYITMERAAIALSCLVTAEGTIRGSSSTVIKRRAPPCLNDFCRLGCVCASLVQERRQHHCGKPQCMLGCDCLRRKVVLLKNEDIYEESAPVNDTEENATKVKKKKNRVSYILSGTDAAPEPALHVKTLWVQQNDSDSEQLFIPDPARPLHPHPQSLDLQKDLEKFLHSSPKRAAVRAVDGEGLIRVKNQESLDCARVRPFCGRKLSPGRQRRMKEGHPDHGSQDSLQEMEEGELRPPTMSGPTKRLEIVSKCKWATEDRRNVVLRTVCERMAQDRLKHPFWIGKYQIQPTSKTIKETDEGSIITYKVVISQPQVEESEEKKEQKRIKQLEAQLIETIGKSEVKGLPLLSQVTPAGLLKAEKKPSGALGQIMVNGKLYPQAKLELGQMGALHPANRLAAYITGRVCVANKHVPKAVTTATKTYHTASTTPTSVATTTVTSTLSSAVTLDKPTATKQPMGKEVEISSVNSQQKTATRASTLPMQSTVKNLIIPSSSMLTGSTGISVSINMRPKASIASHASPASGTTDGSIQGVKAVSGSAASEKSFVLSTTGSNVARSGSGIRLMQPQTSTCPAVPGQRIVMFKAANPAGRVVHFVPLGQFRALSPNIVVRPQQATLIRLPTHNPVPLSKSQTSTTAASSTAPSSATHDQHMAPVQSITRDTITTSSTSPITTKPVTSLSGSKTLLFCNKPSTVKIIPGFLRDTATSTLRILPMKAVETKTVKDPGNTSSASSAQSSSEGHPENQGLQLTSQSFLTPKNQESQKLDNSIHTSPTPTKESCDEDSQCSKMSPENVIFTDHSYTFEMKKTSTPSKKTVDVSKDSSDPANSSTYHMLLKEVLDLGPVEVESCGTSGAVLGSESGVESKAESHLMEEDVNSDCTELTEDSDMYIDSDSCQSSDQEDVCVVSDSDREEKNKKKQEFIDAHVQNLTEMDDDELVDIETFEEGAEKISALSEQMQHDSFQNQSSDKETNENLFKLRKRKDEKRRRITLRNCFQNLKQALNIEDPKVPKITLLSEALEEINRLTKRGDHLVKMWDKLRKKRAYYIEMASQLSGKNKASISQKLDEIIAKQKSLEIEDKGNDTSLNLKKRVPKHSHRNINAKQKKTGTKDKAKHLSISKEKHLGFKGRRTENISTNQKMTVAKPTDTRPTPQLGKCPLPSPILRDRTRPNILSRSNSQTLANDQVLVPQVIPLVEAVVPCNQIITISNPLQPIDITSLGERQSTTPGVATVSISLPPISQPLCVENPPPMLEPQVLKLTNSLVTTPVVDISLPKFSSIVSLVQSEKLLVTPPSAADTQTQAACNSTAGEAQQNPSSYEPTLEEEKHLDKQLPEVVPKKPEHDAKVTIEEDPKKQNEDEKNTPKPEQEDDRLMSLLDELDFLSQTSELQEAASSLTEEDVLTDLLTNKEVDMDRDDERSLSPLFLKLDEDLVSPTSKDEEIEDIPPKVDDLVKVIFGSESPPNSSESEIFSAAGDDCTRVSAYHVKNDAPTPPPLLQMKTGGCTTADSLKEQANLSWRPMPKLAPLGLKTQETGHPKLISPHAPKSDSKLPSLHNTHV</sequence>
<dbReference type="SUPFAM" id="SSF47459">
    <property type="entry name" value="HLH, helix-loop-helix DNA-binding domain"/>
    <property type="match status" value="1"/>
</dbReference>
<feature type="domain" description="BHLH" evidence="9">
    <location>
        <begin position="2220"/>
        <end position="2270"/>
    </location>
</feature>
<keyword evidence="10" id="KW-1185">Reference proteome</keyword>
<feature type="region of interest" description="Disordered" evidence="7">
    <location>
        <begin position="2770"/>
        <end position="2803"/>
    </location>
</feature>
<feature type="compositionally biased region" description="Basic and acidic residues" evidence="7">
    <location>
        <begin position="1459"/>
        <end position="1468"/>
    </location>
</feature>
<name>A0A2D0RN04_ICTPU</name>
<dbReference type="InterPro" id="IPR036960">
    <property type="entry name" value="T-box_sf"/>
</dbReference>
<dbReference type="CTD" id="569620"/>
<feature type="region of interest" description="Disordered" evidence="7">
    <location>
        <begin position="347"/>
        <end position="367"/>
    </location>
</feature>
<evidence type="ECO:0000256" key="7">
    <source>
        <dbReference type="SAM" id="MobiDB-lite"/>
    </source>
</evidence>
<dbReference type="Pfam" id="PF16059">
    <property type="entry name" value="MGA_dom"/>
    <property type="match status" value="1"/>
</dbReference>
<evidence type="ECO:0000313" key="12">
    <source>
        <dbReference type="RefSeq" id="XP_017331897.1"/>
    </source>
</evidence>
<dbReference type="InterPro" id="IPR011598">
    <property type="entry name" value="bHLH_dom"/>
</dbReference>
<dbReference type="InterPro" id="IPR018186">
    <property type="entry name" value="TF_T-box_CS"/>
</dbReference>
<dbReference type="InterPro" id="IPR046360">
    <property type="entry name" value="T-box_DNA-bd"/>
</dbReference>
<dbReference type="GO" id="GO:0000785">
    <property type="term" value="C:chromatin"/>
    <property type="evidence" value="ECO:0007669"/>
    <property type="project" value="TreeGrafter"/>
</dbReference>
<feature type="compositionally biased region" description="Polar residues" evidence="7">
    <location>
        <begin position="2544"/>
        <end position="2564"/>
    </location>
</feature>
<dbReference type="FunFam" id="2.60.40.820:FF:000009">
    <property type="entry name" value="MAX gene-associated protein isoform X1"/>
    <property type="match status" value="1"/>
</dbReference>
<feature type="region of interest" description="Disordered" evidence="7">
    <location>
        <begin position="1698"/>
        <end position="1723"/>
    </location>
</feature>
<feature type="compositionally biased region" description="Basic and acidic residues" evidence="7">
    <location>
        <begin position="2107"/>
        <end position="2117"/>
    </location>
</feature>
<feature type="compositionally biased region" description="Low complexity" evidence="7">
    <location>
        <begin position="1974"/>
        <end position="1983"/>
    </location>
</feature>
<evidence type="ECO:0000313" key="11">
    <source>
        <dbReference type="RefSeq" id="XP_017331893.1"/>
    </source>
</evidence>
<evidence type="ECO:0000256" key="3">
    <source>
        <dbReference type="ARBA" id="ARBA00023125"/>
    </source>
</evidence>
<feature type="compositionally biased region" description="Polar residues" evidence="7">
    <location>
        <begin position="1101"/>
        <end position="1112"/>
    </location>
</feature>
<dbReference type="InterPro" id="IPR008967">
    <property type="entry name" value="p53-like_TF_DNA-bd_sf"/>
</dbReference>
<feature type="region of interest" description="Disordered" evidence="7">
    <location>
        <begin position="820"/>
        <end position="859"/>
    </location>
</feature>
<feature type="region of interest" description="Disordered" evidence="7">
    <location>
        <begin position="2003"/>
        <end position="2033"/>
    </location>
</feature>
<feature type="region of interest" description="Disordered" evidence="7">
    <location>
        <begin position="2544"/>
        <end position="2615"/>
    </location>
</feature>
<dbReference type="GO" id="GO:0000978">
    <property type="term" value="F:RNA polymerase II cis-regulatory region sequence-specific DNA binding"/>
    <property type="evidence" value="ECO:0007669"/>
    <property type="project" value="InterPro"/>
</dbReference>
<dbReference type="GO" id="GO:0001708">
    <property type="term" value="P:cell fate specification"/>
    <property type="evidence" value="ECO:0007669"/>
    <property type="project" value="TreeGrafter"/>
</dbReference>
<dbReference type="Proteomes" id="UP000221080">
    <property type="component" value="Chromosome 9"/>
</dbReference>
<comment type="caution">
    <text evidence="6">Lacks conserved residue(s) required for the propagation of feature annotation.</text>
</comment>
<evidence type="ECO:0000256" key="2">
    <source>
        <dbReference type="ARBA" id="ARBA00023015"/>
    </source>
</evidence>
<dbReference type="PANTHER" id="PTHR11267:SF32">
    <property type="entry name" value="MAX GENE-ASSOCIATED PROTEIN"/>
    <property type="match status" value="1"/>
</dbReference>
<feature type="compositionally biased region" description="Polar residues" evidence="7">
    <location>
        <begin position="1710"/>
        <end position="1723"/>
    </location>
</feature>
<feature type="region of interest" description="Disordered" evidence="7">
    <location>
        <begin position="1866"/>
        <end position="1899"/>
    </location>
</feature>
<feature type="compositionally biased region" description="Basic residues" evidence="7">
    <location>
        <begin position="839"/>
        <end position="852"/>
    </location>
</feature>
<evidence type="ECO:0000256" key="1">
    <source>
        <dbReference type="ARBA" id="ARBA00004123"/>
    </source>
</evidence>
<dbReference type="Pfam" id="PF00010">
    <property type="entry name" value="HLH"/>
    <property type="match status" value="1"/>
</dbReference>
<feature type="compositionally biased region" description="Polar residues" evidence="7">
    <location>
        <begin position="2201"/>
        <end position="2211"/>
    </location>
</feature>
<feature type="region of interest" description="Disordered" evidence="7">
    <location>
        <begin position="2337"/>
        <end position="2361"/>
    </location>
</feature>
<dbReference type="GO" id="GO:0000981">
    <property type="term" value="F:DNA-binding transcription factor activity, RNA polymerase II-specific"/>
    <property type="evidence" value="ECO:0007669"/>
    <property type="project" value="TreeGrafter"/>
</dbReference>
<feature type="compositionally biased region" description="Polar residues" evidence="7">
    <location>
        <begin position="2003"/>
        <end position="2022"/>
    </location>
</feature>
<dbReference type="GO" id="GO:0005634">
    <property type="term" value="C:nucleus"/>
    <property type="evidence" value="ECO:0007669"/>
    <property type="project" value="UniProtKB-SubCell"/>
</dbReference>
<dbReference type="RefSeq" id="XP_017331893.1">
    <property type="nucleotide sequence ID" value="XM_017476404.3"/>
</dbReference>
<feature type="compositionally biased region" description="Low complexity" evidence="7">
    <location>
        <begin position="1141"/>
        <end position="1171"/>
    </location>
</feature>
<dbReference type="Gene3D" id="2.60.40.820">
    <property type="entry name" value="Transcription factor, T-box"/>
    <property type="match status" value="1"/>
</dbReference>
<feature type="compositionally biased region" description="Basic residues" evidence="7">
    <location>
        <begin position="1172"/>
        <end position="1182"/>
    </location>
</feature>
<evidence type="ECO:0000256" key="4">
    <source>
        <dbReference type="ARBA" id="ARBA00023163"/>
    </source>
</evidence>
<dbReference type="SUPFAM" id="SSF49417">
    <property type="entry name" value="p53-like transcription factors"/>
    <property type="match status" value="1"/>
</dbReference>
<comment type="subcellular location">
    <subcellularLocation>
        <location evidence="1 6">Nucleus</location>
    </subcellularLocation>
</comment>
<dbReference type="GeneID" id="108270087"/>
<dbReference type="InterPro" id="IPR032060">
    <property type="entry name" value="MGA_dom"/>
</dbReference>
<feature type="region of interest" description="Disordered" evidence="7">
    <location>
        <begin position="1101"/>
        <end position="1224"/>
    </location>
</feature>
<keyword evidence="4" id="KW-0804">Transcription</keyword>
<dbReference type="RefSeq" id="XP_017331897.1">
    <property type="nucleotide sequence ID" value="XM_017476408.3"/>
</dbReference>
<accession>A0A2D0RN04</accession>
<feature type="region of interest" description="Disordered" evidence="7">
    <location>
        <begin position="2097"/>
        <end position="2122"/>
    </location>
</feature>
<dbReference type="Gene3D" id="4.10.280.10">
    <property type="entry name" value="Helix-loop-helix DNA-binding domain"/>
    <property type="match status" value="1"/>
</dbReference>
<feature type="compositionally biased region" description="Basic and acidic residues" evidence="7">
    <location>
        <begin position="2568"/>
        <end position="2615"/>
    </location>
</feature>
<evidence type="ECO:0000259" key="9">
    <source>
        <dbReference type="PROSITE" id="PS50888"/>
    </source>
</evidence>
<dbReference type="PANTHER" id="PTHR11267">
    <property type="entry name" value="T-BOX PROTEIN-RELATED"/>
    <property type="match status" value="1"/>
</dbReference>
<keyword evidence="5 6" id="KW-0539">Nucleus</keyword>
<dbReference type="GO" id="GO:0046983">
    <property type="term" value="F:protein dimerization activity"/>
    <property type="evidence" value="ECO:0007669"/>
    <property type="project" value="InterPro"/>
</dbReference>
<feature type="region of interest" description="Disordered" evidence="7">
    <location>
        <begin position="2052"/>
        <end position="2072"/>
    </location>
</feature>
<feature type="compositionally biased region" description="Low complexity" evidence="7">
    <location>
        <begin position="1878"/>
        <end position="1892"/>
    </location>
</feature>
<dbReference type="SMART" id="SM00425">
    <property type="entry name" value="TBOX"/>
    <property type="match status" value="1"/>
</dbReference>
<dbReference type="InterPro" id="IPR036638">
    <property type="entry name" value="HLH_DNA-bd_sf"/>
</dbReference>
<feature type="region of interest" description="Disordered" evidence="7">
    <location>
        <begin position="1451"/>
        <end position="1488"/>
    </location>
</feature>
<feature type="region of interest" description="Disordered" evidence="7">
    <location>
        <begin position="2387"/>
        <end position="2412"/>
    </location>
</feature>
<organism evidence="10 11">
    <name type="scientific">Ictalurus punctatus</name>
    <name type="common">Channel catfish</name>
    <name type="synonym">Silurus punctatus</name>
    <dbReference type="NCBI Taxonomy" id="7998"/>
    <lineage>
        <taxon>Eukaryota</taxon>
        <taxon>Metazoa</taxon>
        <taxon>Chordata</taxon>
        <taxon>Craniata</taxon>
        <taxon>Vertebrata</taxon>
        <taxon>Euteleostomi</taxon>
        <taxon>Actinopterygii</taxon>
        <taxon>Neopterygii</taxon>
        <taxon>Teleostei</taxon>
        <taxon>Ostariophysi</taxon>
        <taxon>Siluriformes</taxon>
        <taxon>Ictaluridae</taxon>
        <taxon>Ictalurus</taxon>
    </lineage>
</organism>
<reference evidence="10" key="1">
    <citation type="journal article" date="2016" name="Nat. Commun.">
        <title>The channel catfish genome sequence provides insights into the evolution of scale formation in teleosts.</title>
        <authorList>
            <person name="Liu Z."/>
            <person name="Liu S."/>
            <person name="Yao J."/>
            <person name="Bao L."/>
            <person name="Zhang J."/>
            <person name="Li Y."/>
            <person name="Jiang C."/>
            <person name="Sun L."/>
            <person name="Wang R."/>
            <person name="Zhang Y."/>
            <person name="Zhou T."/>
            <person name="Zeng Q."/>
            <person name="Fu Q."/>
            <person name="Gao S."/>
            <person name="Li N."/>
            <person name="Koren S."/>
            <person name="Jiang Y."/>
            <person name="Zimin A."/>
            <person name="Xu P."/>
            <person name="Phillippy A.M."/>
            <person name="Geng X."/>
            <person name="Song L."/>
            <person name="Sun F."/>
            <person name="Li C."/>
            <person name="Wang X."/>
            <person name="Chen A."/>
            <person name="Jin Y."/>
            <person name="Yuan Z."/>
            <person name="Yang Y."/>
            <person name="Tan S."/>
            <person name="Peatman E."/>
            <person name="Lu J."/>
            <person name="Qin Z."/>
            <person name="Dunham R."/>
            <person name="Li Z."/>
            <person name="Sonstegard T."/>
            <person name="Feng J."/>
            <person name="Danzmann R.G."/>
            <person name="Schroeder S."/>
            <person name="Scheffler B."/>
            <person name="Duke M.V."/>
            <person name="Ballard L."/>
            <person name="Kucuktas H."/>
            <person name="Kaltenboeck L."/>
            <person name="Liu H."/>
            <person name="Armbruster J."/>
            <person name="Xie Y."/>
            <person name="Kirby M.L."/>
            <person name="Tian Y."/>
            <person name="Flanagan M.E."/>
            <person name="Mu W."/>
            <person name="Waldbieser G.C."/>
        </authorList>
    </citation>
    <scope>NUCLEOTIDE SEQUENCE [LARGE SCALE GENOMIC DNA]</scope>
    <source>
        <strain evidence="10">SDA103</strain>
    </source>
</reference>
<evidence type="ECO:0000259" key="8">
    <source>
        <dbReference type="PROSITE" id="PS50252"/>
    </source>
</evidence>
<dbReference type="GO" id="GO:0045893">
    <property type="term" value="P:positive regulation of DNA-templated transcription"/>
    <property type="evidence" value="ECO:0007669"/>
    <property type="project" value="InterPro"/>
</dbReference>
<dbReference type="PROSITE" id="PS50888">
    <property type="entry name" value="BHLH"/>
    <property type="match status" value="1"/>
</dbReference>
<dbReference type="PRINTS" id="PR00937">
    <property type="entry name" value="TBOX"/>
</dbReference>
<dbReference type="InterPro" id="IPR001699">
    <property type="entry name" value="TF_T-box"/>
</dbReference>
<reference evidence="11 12" key="2">
    <citation type="submission" date="2025-04" db="UniProtKB">
        <authorList>
            <consortium name="RefSeq"/>
        </authorList>
    </citation>
    <scope>IDENTIFICATION</scope>
    <source>
        <tissue evidence="11 12">Blood</tissue>
    </source>
</reference>
<feature type="region of interest" description="Disordered" evidence="7">
    <location>
        <begin position="724"/>
        <end position="749"/>
    </location>
</feature>
<protein>
    <submittedName>
        <fullName evidence="11 12">MAX dimerization protein MGA a isoform X1</fullName>
    </submittedName>
</protein>
<feature type="region of interest" description="Disordered" evidence="7">
    <location>
        <begin position="1965"/>
        <end position="1991"/>
    </location>
</feature>
<feature type="region of interest" description="Disordered" evidence="7">
    <location>
        <begin position="528"/>
        <end position="555"/>
    </location>
</feature>
<dbReference type="PROSITE" id="PS01264">
    <property type="entry name" value="TBOX_2"/>
    <property type="match status" value="1"/>
</dbReference>
<feature type="compositionally biased region" description="Basic and acidic residues" evidence="7">
    <location>
        <begin position="1190"/>
        <end position="1200"/>
    </location>
</feature>
<keyword evidence="2" id="KW-0805">Transcription regulation</keyword>
<proteinExistence type="predicted"/>
<feature type="region of interest" description="Disordered" evidence="7">
    <location>
        <begin position="2201"/>
        <end position="2221"/>
    </location>
</feature>
<evidence type="ECO:0000256" key="6">
    <source>
        <dbReference type="PROSITE-ProRule" id="PRU00201"/>
    </source>
</evidence>
<dbReference type="Pfam" id="PF00907">
    <property type="entry name" value="T-box"/>
    <property type="match status" value="1"/>
</dbReference>
<dbReference type="GO" id="GO:0060429">
    <property type="term" value="P:epithelium development"/>
    <property type="evidence" value="ECO:0007669"/>
    <property type="project" value="UniProtKB-ARBA"/>
</dbReference>
<dbReference type="KEGG" id="ipu:108270087"/>
<feature type="compositionally biased region" description="Basic and acidic residues" evidence="7">
    <location>
        <begin position="2059"/>
        <end position="2068"/>
    </location>
</feature>
<evidence type="ECO:0000313" key="10">
    <source>
        <dbReference type="Proteomes" id="UP000221080"/>
    </source>
</evidence>
<keyword evidence="3 6" id="KW-0238">DNA-binding</keyword>
<dbReference type="CDD" id="cd19682">
    <property type="entry name" value="bHLHzip_MGA_like"/>
    <property type="match status" value="1"/>
</dbReference>
<feature type="compositionally biased region" description="Low complexity" evidence="7">
    <location>
        <begin position="733"/>
        <end position="748"/>
    </location>
</feature>
<dbReference type="CDD" id="cd20195">
    <property type="entry name" value="T-box_MGA-like"/>
    <property type="match status" value="1"/>
</dbReference>
<evidence type="ECO:0000256" key="5">
    <source>
        <dbReference type="ARBA" id="ARBA00023242"/>
    </source>
</evidence>